<accession>A0A0E9XE95</accession>
<sequence>MTRWNSPASPLQNRKPKRTAIHKESINKKFVKIPHVCLFNPCTNLCKSVHQLIIFV</sequence>
<reference evidence="1" key="2">
    <citation type="journal article" date="2015" name="Fish Shellfish Immunol.">
        <title>Early steps in the European eel (Anguilla anguilla)-Vibrio vulnificus interaction in the gills: Role of the RtxA13 toxin.</title>
        <authorList>
            <person name="Callol A."/>
            <person name="Pajuelo D."/>
            <person name="Ebbesson L."/>
            <person name="Teles M."/>
            <person name="MacKenzie S."/>
            <person name="Amaro C."/>
        </authorList>
    </citation>
    <scope>NUCLEOTIDE SEQUENCE</scope>
</reference>
<reference evidence="1" key="1">
    <citation type="submission" date="2014-11" db="EMBL/GenBank/DDBJ databases">
        <authorList>
            <person name="Amaro Gonzalez C."/>
        </authorList>
    </citation>
    <scope>NUCLEOTIDE SEQUENCE</scope>
</reference>
<evidence type="ECO:0000313" key="1">
    <source>
        <dbReference type="EMBL" id="JAI00752.1"/>
    </source>
</evidence>
<organism evidence="1">
    <name type="scientific">Anguilla anguilla</name>
    <name type="common">European freshwater eel</name>
    <name type="synonym">Muraena anguilla</name>
    <dbReference type="NCBI Taxonomy" id="7936"/>
    <lineage>
        <taxon>Eukaryota</taxon>
        <taxon>Metazoa</taxon>
        <taxon>Chordata</taxon>
        <taxon>Craniata</taxon>
        <taxon>Vertebrata</taxon>
        <taxon>Euteleostomi</taxon>
        <taxon>Actinopterygii</taxon>
        <taxon>Neopterygii</taxon>
        <taxon>Teleostei</taxon>
        <taxon>Anguilliformes</taxon>
        <taxon>Anguillidae</taxon>
        <taxon>Anguilla</taxon>
    </lineage>
</organism>
<dbReference type="EMBL" id="GBXM01007826">
    <property type="protein sequence ID" value="JAI00752.1"/>
    <property type="molecule type" value="Transcribed_RNA"/>
</dbReference>
<name>A0A0E9XE95_ANGAN</name>
<proteinExistence type="predicted"/>
<dbReference type="AlphaFoldDB" id="A0A0E9XE95"/>
<protein>
    <submittedName>
        <fullName evidence="1">Uncharacterized protein</fullName>
    </submittedName>
</protein>